<accession>A0ACC3SJY4</accession>
<dbReference type="EMBL" id="JAMKPW020000006">
    <property type="protein sequence ID" value="KAK8217249.1"/>
    <property type="molecule type" value="Genomic_DNA"/>
</dbReference>
<keyword evidence="2" id="KW-1185">Reference proteome</keyword>
<name>A0ACC3SJY4_9PEZI</name>
<dbReference type="Proteomes" id="UP001320706">
    <property type="component" value="Unassembled WGS sequence"/>
</dbReference>
<gene>
    <name evidence="1" type="ORF">M8818_001502</name>
</gene>
<protein>
    <submittedName>
        <fullName evidence="1">Uncharacterized protein</fullName>
    </submittedName>
</protein>
<comment type="caution">
    <text evidence="1">The sequence shown here is derived from an EMBL/GenBank/DDBJ whole genome shotgun (WGS) entry which is preliminary data.</text>
</comment>
<reference evidence="1" key="1">
    <citation type="submission" date="2024-02" db="EMBL/GenBank/DDBJ databases">
        <title>Metagenome Assembled Genome of Zalaria obscura JY119.</title>
        <authorList>
            <person name="Vighnesh L."/>
            <person name="Jagadeeshwari U."/>
            <person name="Venkata Ramana C."/>
            <person name="Sasikala C."/>
        </authorList>
    </citation>
    <scope>NUCLEOTIDE SEQUENCE</scope>
    <source>
        <strain evidence="1">JY119</strain>
    </source>
</reference>
<sequence>MATWLGKQRKPELADLAEQAGLSDIDGLRKDELVATLDGYLQKNATRLSKNPAFEEYYGRTGSPVKREPGTAAGASSDGEVKSVVRGRGRRPTKAKEDLDLSEPSSPIAAVTSAIVKRTPGRPRKVVSAVQEALPASPAVVTDAIERETARLSAGAHDLWDSTHVFDFFEALRAELSSLVGLETSIMIFEAFFLQRRIMPWNYAFDVPASQLLGTNSHAVRLPDLFILLTGFYWSTSTVWAVTRLWIPLVFGWFWNLSLKPKVTKSGVTVYKPRYRVDPLIFHIMKALMTWLVFSQGKRLWGAFADETVDVVEAAMPSGYNGMMISAFIGILASLYDAALKK</sequence>
<evidence type="ECO:0000313" key="2">
    <source>
        <dbReference type="Proteomes" id="UP001320706"/>
    </source>
</evidence>
<evidence type="ECO:0000313" key="1">
    <source>
        <dbReference type="EMBL" id="KAK8217249.1"/>
    </source>
</evidence>
<proteinExistence type="predicted"/>
<organism evidence="1 2">
    <name type="scientific">Zalaria obscura</name>
    <dbReference type="NCBI Taxonomy" id="2024903"/>
    <lineage>
        <taxon>Eukaryota</taxon>
        <taxon>Fungi</taxon>
        <taxon>Dikarya</taxon>
        <taxon>Ascomycota</taxon>
        <taxon>Pezizomycotina</taxon>
        <taxon>Dothideomycetes</taxon>
        <taxon>Dothideomycetidae</taxon>
        <taxon>Dothideales</taxon>
        <taxon>Zalariaceae</taxon>
        <taxon>Zalaria</taxon>
    </lineage>
</organism>